<feature type="compositionally biased region" description="Polar residues" evidence="1">
    <location>
        <begin position="33"/>
        <end position="49"/>
    </location>
</feature>
<sequence>QAPQQVPTQTVLVTMDKGGPYIHIEQRNMDIDGNNQASGSGKPRNQSGRNVKAKLDPEAQDDEDKEKKRKTSKGPTEKPPIAQMTMPYSIISDLMHTKAEISFEQLMSLPPFKNEVKKAITPRRKRASKEKGEKGKGKAEEANLGESSFRNTPMICKGQ</sequence>
<protein>
    <submittedName>
        <fullName evidence="2">5745_t:CDS:1</fullName>
    </submittedName>
</protein>
<gene>
    <name evidence="2" type="ORF">DERYTH_LOCUS27504</name>
</gene>
<accession>A0A9N9KG41</accession>
<organism evidence="2 3">
    <name type="scientific">Dentiscutata erythropus</name>
    <dbReference type="NCBI Taxonomy" id="1348616"/>
    <lineage>
        <taxon>Eukaryota</taxon>
        <taxon>Fungi</taxon>
        <taxon>Fungi incertae sedis</taxon>
        <taxon>Mucoromycota</taxon>
        <taxon>Glomeromycotina</taxon>
        <taxon>Glomeromycetes</taxon>
        <taxon>Diversisporales</taxon>
        <taxon>Gigasporaceae</taxon>
        <taxon>Dentiscutata</taxon>
    </lineage>
</organism>
<feature type="non-terminal residue" evidence="2">
    <location>
        <position position="1"/>
    </location>
</feature>
<comment type="caution">
    <text evidence="2">The sequence shown here is derived from an EMBL/GenBank/DDBJ whole genome shotgun (WGS) entry which is preliminary data.</text>
</comment>
<evidence type="ECO:0000256" key="1">
    <source>
        <dbReference type="SAM" id="MobiDB-lite"/>
    </source>
</evidence>
<evidence type="ECO:0000313" key="2">
    <source>
        <dbReference type="EMBL" id="CAG8823463.1"/>
    </source>
</evidence>
<feature type="region of interest" description="Disordered" evidence="1">
    <location>
        <begin position="27"/>
        <end position="86"/>
    </location>
</feature>
<name>A0A9N9KG41_9GLOM</name>
<feature type="region of interest" description="Disordered" evidence="1">
    <location>
        <begin position="117"/>
        <end position="159"/>
    </location>
</feature>
<evidence type="ECO:0000313" key="3">
    <source>
        <dbReference type="Proteomes" id="UP000789405"/>
    </source>
</evidence>
<dbReference type="AlphaFoldDB" id="A0A9N9KG41"/>
<feature type="non-terminal residue" evidence="2">
    <location>
        <position position="159"/>
    </location>
</feature>
<proteinExistence type="predicted"/>
<feature type="compositionally biased region" description="Basic and acidic residues" evidence="1">
    <location>
        <begin position="129"/>
        <end position="141"/>
    </location>
</feature>
<dbReference type="EMBL" id="CAJVPY010063475">
    <property type="protein sequence ID" value="CAG8823463.1"/>
    <property type="molecule type" value="Genomic_DNA"/>
</dbReference>
<dbReference type="Proteomes" id="UP000789405">
    <property type="component" value="Unassembled WGS sequence"/>
</dbReference>
<reference evidence="2" key="1">
    <citation type="submission" date="2021-06" db="EMBL/GenBank/DDBJ databases">
        <authorList>
            <person name="Kallberg Y."/>
            <person name="Tangrot J."/>
            <person name="Rosling A."/>
        </authorList>
    </citation>
    <scope>NUCLEOTIDE SEQUENCE</scope>
    <source>
        <strain evidence="2">MA453B</strain>
    </source>
</reference>
<keyword evidence="3" id="KW-1185">Reference proteome</keyword>